<dbReference type="Proteomes" id="UP001501005">
    <property type="component" value="Unassembled WGS sequence"/>
</dbReference>
<feature type="region of interest" description="Disordered" evidence="1">
    <location>
        <begin position="40"/>
        <end position="187"/>
    </location>
</feature>
<feature type="compositionally biased region" description="Low complexity" evidence="1">
    <location>
        <begin position="60"/>
        <end position="79"/>
    </location>
</feature>
<dbReference type="Pfam" id="PF20348">
    <property type="entry name" value="DUF6643"/>
    <property type="match status" value="1"/>
</dbReference>
<evidence type="ECO:0000256" key="1">
    <source>
        <dbReference type="SAM" id="MobiDB-lite"/>
    </source>
</evidence>
<protein>
    <submittedName>
        <fullName evidence="2">Uncharacterized protein</fullName>
    </submittedName>
</protein>
<reference evidence="2 3" key="1">
    <citation type="journal article" date="2019" name="Int. J. Syst. Evol. Microbiol.">
        <title>The Global Catalogue of Microorganisms (GCM) 10K type strain sequencing project: providing services to taxonomists for standard genome sequencing and annotation.</title>
        <authorList>
            <consortium name="The Broad Institute Genomics Platform"/>
            <consortium name="The Broad Institute Genome Sequencing Center for Infectious Disease"/>
            <person name="Wu L."/>
            <person name="Ma J."/>
        </authorList>
    </citation>
    <scope>NUCLEOTIDE SEQUENCE [LARGE SCALE GENOMIC DNA]</scope>
    <source>
        <strain evidence="2 3">JCM 10673</strain>
    </source>
</reference>
<sequence length="187" mass="19536">MAMTSPRSSYGGGYYSASSFPDTPIYDSLVAERGTPQIAPIRVPAPYDTGSHLSTGGGSQLPALPSALPALPSAPSQPSYGGYPQAPQPVPPQPVPPRPAPLQSAPLQPAPLQSAPLQSAPLQQVPPPGYIPQQATAPRGYPGPQQPQPPRPAGNNIGYEAMRPATPRPAPAPYQDPYGNQQQYRGY</sequence>
<feature type="compositionally biased region" description="Low complexity" evidence="1">
    <location>
        <begin position="101"/>
        <end position="123"/>
    </location>
</feature>
<evidence type="ECO:0000313" key="3">
    <source>
        <dbReference type="Proteomes" id="UP001501005"/>
    </source>
</evidence>
<accession>A0ABN1NIW3</accession>
<keyword evidence="3" id="KW-1185">Reference proteome</keyword>
<dbReference type="EMBL" id="BAAAHG010000010">
    <property type="protein sequence ID" value="GAA0909244.1"/>
    <property type="molecule type" value="Genomic_DNA"/>
</dbReference>
<feature type="compositionally biased region" description="Polar residues" evidence="1">
    <location>
        <begin position="178"/>
        <end position="187"/>
    </location>
</feature>
<proteinExistence type="predicted"/>
<name>A0ABN1NIW3_9ACTN</name>
<feature type="compositionally biased region" description="Pro residues" evidence="1">
    <location>
        <begin position="86"/>
        <end position="100"/>
    </location>
</feature>
<evidence type="ECO:0000313" key="2">
    <source>
        <dbReference type="EMBL" id="GAA0909244.1"/>
    </source>
</evidence>
<comment type="caution">
    <text evidence="2">The sequence shown here is derived from an EMBL/GenBank/DDBJ whole genome shotgun (WGS) entry which is preliminary data.</text>
</comment>
<gene>
    <name evidence="2" type="ORF">GCM10009549_17300</name>
</gene>
<dbReference type="InterPro" id="IPR046585">
    <property type="entry name" value="DUF6643"/>
</dbReference>
<feature type="region of interest" description="Disordered" evidence="1">
    <location>
        <begin position="1"/>
        <end position="21"/>
    </location>
</feature>
<organism evidence="2 3">
    <name type="scientific">Streptomyces thermoalcalitolerans</name>
    <dbReference type="NCBI Taxonomy" id="65605"/>
    <lineage>
        <taxon>Bacteria</taxon>
        <taxon>Bacillati</taxon>
        <taxon>Actinomycetota</taxon>
        <taxon>Actinomycetes</taxon>
        <taxon>Kitasatosporales</taxon>
        <taxon>Streptomycetaceae</taxon>
        <taxon>Streptomyces</taxon>
    </lineage>
</organism>